<evidence type="ECO:0000259" key="1">
    <source>
        <dbReference type="Pfam" id="PF00881"/>
    </source>
</evidence>
<organism evidence="2 3">
    <name type="scientific">Paracerasibacillus soli</name>
    <dbReference type="NCBI Taxonomy" id="480284"/>
    <lineage>
        <taxon>Bacteria</taxon>
        <taxon>Bacillati</taxon>
        <taxon>Bacillota</taxon>
        <taxon>Bacilli</taxon>
        <taxon>Bacillales</taxon>
        <taxon>Bacillaceae</taxon>
        <taxon>Paracerasibacillus</taxon>
    </lineage>
</organism>
<reference evidence="2 3" key="1">
    <citation type="submission" date="2023-10" db="EMBL/GenBank/DDBJ databases">
        <title>Virgibacillus soli CC-YMP-6 genome.</title>
        <authorList>
            <person name="Miliotis G."/>
            <person name="Sengupta P."/>
            <person name="Hameed A."/>
            <person name="Chuvochina M."/>
            <person name="Mcdonagh F."/>
            <person name="Simpson A.C."/>
            <person name="Singh N.K."/>
            <person name="Rekha P.D."/>
            <person name="Raman K."/>
            <person name="Hugenholtz P."/>
            <person name="Venkateswaran K."/>
        </authorList>
    </citation>
    <scope>NUCLEOTIDE SEQUENCE [LARGE SCALE GENOMIC DNA]</scope>
    <source>
        <strain evidence="2 3">CC-YMP-6</strain>
    </source>
</reference>
<dbReference type="InterPro" id="IPR000415">
    <property type="entry name" value="Nitroreductase-like"/>
</dbReference>
<dbReference type="Proteomes" id="UP001275315">
    <property type="component" value="Unassembled WGS sequence"/>
</dbReference>
<gene>
    <name evidence="2" type="ORF">RWD45_10195</name>
</gene>
<evidence type="ECO:0000313" key="2">
    <source>
        <dbReference type="EMBL" id="MDY0408851.1"/>
    </source>
</evidence>
<dbReference type="SUPFAM" id="SSF55469">
    <property type="entry name" value="FMN-dependent nitroreductase-like"/>
    <property type="match status" value="1"/>
</dbReference>
<dbReference type="InterPro" id="IPR052530">
    <property type="entry name" value="NAD(P)H_nitroreductase"/>
</dbReference>
<keyword evidence="3" id="KW-1185">Reference proteome</keyword>
<accession>A0ABU5CSJ6</accession>
<dbReference type="InterPro" id="IPR029479">
    <property type="entry name" value="Nitroreductase"/>
</dbReference>
<name>A0ABU5CSJ6_9BACI</name>
<sequence>MDIVDAIENRRSIRNFKRINVAEDILKEIFTYASYAPSHYMTESWQIKLYQDKGKESFIDEIMLSYQRIGLVASPLDEKSKKMILSMTEFLMKIPHHALIYFEKLDDPIRFEEEYASICAFIQNAQLVAWKYGVGMLWTITPYMHDKDFIKAIDLEPTKHKIAAVMQIGYPESIPPNKGRMPIDKKLEIISD</sequence>
<feature type="domain" description="Nitroreductase" evidence="1">
    <location>
        <begin position="7"/>
        <end position="170"/>
    </location>
</feature>
<dbReference type="EMBL" id="JAWDIQ010000001">
    <property type="protein sequence ID" value="MDY0408851.1"/>
    <property type="molecule type" value="Genomic_DNA"/>
</dbReference>
<evidence type="ECO:0000313" key="3">
    <source>
        <dbReference type="Proteomes" id="UP001275315"/>
    </source>
</evidence>
<comment type="caution">
    <text evidence="2">The sequence shown here is derived from an EMBL/GenBank/DDBJ whole genome shotgun (WGS) entry which is preliminary data.</text>
</comment>
<protein>
    <submittedName>
        <fullName evidence="2">Nitroreductase family protein</fullName>
    </submittedName>
</protein>
<dbReference type="Pfam" id="PF00881">
    <property type="entry name" value="Nitroreductase"/>
    <property type="match status" value="1"/>
</dbReference>
<dbReference type="RefSeq" id="WP_320379554.1">
    <property type="nucleotide sequence ID" value="NZ_JAWDIQ010000001.1"/>
</dbReference>
<dbReference type="PANTHER" id="PTHR43821:SF1">
    <property type="entry name" value="NAD(P)H NITROREDUCTASE YDJA-RELATED"/>
    <property type="match status" value="1"/>
</dbReference>
<dbReference type="PANTHER" id="PTHR43821">
    <property type="entry name" value="NAD(P)H NITROREDUCTASE YDJA-RELATED"/>
    <property type="match status" value="1"/>
</dbReference>
<proteinExistence type="predicted"/>
<dbReference type="Gene3D" id="3.40.109.10">
    <property type="entry name" value="NADH Oxidase"/>
    <property type="match status" value="1"/>
</dbReference>